<evidence type="ECO:0000259" key="4">
    <source>
        <dbReference type="PROSITE" id="PS51212"/>
    </source>
</evidence>
<evidence type="ECO:0000256" key="1">
    <source>
        <dbReference type="SAM" id="MobiDB-lite"/>
    </source>
</evidence>
<gene>
    <name evidence="5" type="ORF">RSE6_14065</name>
</gene>
<feature type="region of interest" description="Disordered" evidence="1">
    <location>
        <begin position="355"/>
        <end position="379"/>
    </location>
</feature>
<proteinExistence type="predicted"/>
<name>A0A1E1MV53_RHYSE</name>
<feature type="compositionally biased region" description="Low complexity" evidence="1">
    <location>
        <begin position="128"/>
        <end position="148"/>
    </location>
</feature>
<dbReference type="AlphaFoldDB" id="A0A1E1MV53"/>
<reference evidence="6" key="1">
    <citation type="submission" date="2016-03" db="EMBL/GenBank/DDBJ databases">
        <authorList>
            <person name="Guldener U."/>
        </authorList>
    </citation>
    <scope>NUCLEOTIDE SEQUENCE [LARGE SCALE GENOMIC DNA]</scope>
</reference>
<accession>A0A1E1MV53</accession>
<evidence type="ECO:0000313" key="6">
    <source>
        <dbReference type="Proteomes" id="UP000177625"/>
    </source>
</evidence>
<feature type="region of interest" description="Disordered" evidence="1">
    <location>
        <begin position="124"/>
        <end position="230"/>
    </location>
</feature>
<feature type="signal peptide" evidence="3">
    <location>
        <begin position="1"/>
        <end position="26"/>
    </location>
</feature>
<feature type="domain" description="WSC" evidence="4">
    <location>
        <begin position="27"/>
        <end position="118"/>
    </location>
</feature>
<feature type="compositionally biased region" description="Low complexity" evidence="1">
    <location>
        <begin position="277"/>
        <end position="287"/>
    </location>
</feature>
<keyword evidence="3" id="KW-0732">Signal</keyword>
<dbReference type="InterPro" id="IPR002889">
    <property type="entry name" value="WSC_carb-bd"/>
</dbReference>
<dbReference type="PANTHER" id="PTHR16861:SF4">
    <property type="entry name" value="SH3 DOMAIN PROTEIN (AFU_ORTHOLOGUE AFUA_1G13610)"/>
    <property type="match status" value="1"/>
</dbReference>
<protein>
    <submittedName>
        <fullName evidence="5">Related to WSC4-Cell wall integrity and stress response component 4</fullName>
    </submittedName>
</protein>
<keyword evidence="2" id="KW-0472">Membrane</keyword>
<dbReference type="PROSITE" id="PS51212">
    <property type="entry name" value="WSC"/>
    <property type="match status" value="1"/>
</dbReference>
<evidence type="ECO:0000313" key="5">
    <source>
        <dbReference type="EMBL" id="CZT52705.1"/>
    </source>
</evidence>
<dbReference type="EMBL" id="FJVC01000616">
    <property type="protein sequence ID" value="CZT52705.1"/>
    <property type="molecule type" value="Genomic_DNA"/>
</dbReference>
<feature type="chain" id="PRO_5009448781" evidence="3">
    <location>
        <begin position="27"/>
        <end position="379"/>
    </location>
</feature>
<feature type="region of interest" description="Disordered" evidence="1">
    <location>
        <begin position="269"/>
        <end position="289"/>
    </location>
</feature>
<sequence>MAYSVFRSHFTSLAVLLLVLSHDAVAQFEQPYCSTSNTAATARNESIYQSNSLCFEWCNGQKAEQPVKYALAIVQYQGCWCTNFAPADTTTGCDKACPGWAPELCGNTSPSLFGYIKLPAAISGTQGGSAPTSTSTSAPQATVTITPDVVPPPPPTTSSTSSSSSTEAETTTSSRRTTSSTSTSPTWTPTPVTSLQTITGQVRTVTVTPTVPPNAQASNTLPQKSKGGGGGLGTGGAVGLTIGLVALIAIIAAGVFFFLRKRRRDQAAGGADDLSRRGSSAGFGAAAVPSRTMSENSRYVLGTDGRRVVETWEPGESAEVRRSRLIPVDQRLDPFSPVYQRGDNKSRESVNTIRDDHDYSRRMVTPGSGGGILRATNPD</sequence>
<evidence type="ECO:0000256" key="2">
    <source>
        <dbReference type="SAM" id="Phobius"/>
    </source>
</evidence>
<dbReference type="PANTHER" id="PTHR16861">
    <property type="entry name" value="GLYCOPROTEIN 38"/>
    <property type="match status" value="1"/>
</dbReference>
<keyword evidence="2" id="KW-1133">Transmembrane helix</keyword>
<feature type="compositionally biased region" description="Low complexity" evidence="1">
    <location>
        <begin position="157"/>
        <end position="194"/>
    </location>
</feature>
<dbReference type="Proteomes" id="UP000177625">
    <property type="component" value="Unassembled WGS sequence"/>
</dbReference>
<organism evidence="5 6">
    <name type="scientific">Rhynchosporium secalis</name>
    <name type="common">Barley scald fungus</name>
    <dbReference type="NCBI Taxonomy" id="38038"/>
    <lineage>
        <taxon>Eukaryota</taxon>
        <taxon>Fungi</taxon>
        <taxon>Dikarya</taxon>
        <taxon>Ascomycota</taxon>
        <taxon>Pezizomycotina</taxon>
        <taxon>Leotiomycetes</taxon>
        <taxon>Helotiales</taxon>
        <taxon>Ploettnerulaceae</taxon>
        <taxon>Rhynchosporium</taxon>
    </lineage>
</organism>
<keyword evidence="2" id="KW-0812">Transmembrane</keyword>
<dbReference type="SMART" id="SM00321">
    <property type="entry name" value="WSC"/>
    <property type="match status" value="1"/>
</dbReference>
<feature type="transmembrane region" description="Helical" evidence="2">
    <location>
        <begin position="237"/>
        <end position="259"/>
    </location>
</feature>
<keyword evidence="6" id="KW-1185">Reference proteome</keyword>
<evidence type="ECO:0000256" key="3">
    <source>
        <dbReference type="SAM" id="SignalP"/>
    </source>
</evidence>